<reference evidence="2 3" key="1">
    <citation type="journal article" date="2024" name="G3 (Bethesda)">
        <title>Genome assembly of Hibiscus sabdariffa L. provides insights into metabolisms of medicinal natural products.</title>
        <authorList>
            <person name="Kim T."/>
        </authorList>
    </citation>
    <scope>NUCLEOTIDE SEQUENCE [LARGE SCALE GENOMIC DNA]</scope>
    <source>
        <strain evidence="2">TK-2024</strain>
        <tissue evidence="2">Old leaves</tissue>
    </source>
</reference>
<name>A0ABR2TIB1_9ROSI</name>
<evidence type="ECO:0000313" key="2">
    <source>
        <dbReference type="EMBL" id="KAK9037112.1"/>
    </source>
</evidence>
<comment type="caution">
    <text evidence="2">The sequence shown here is derived from an EMBL/GenBank/DDBJ whole genome shotgun (WGS) entry which is preliminary data.</text>
</comment>
<sequence length="126" mass="13677">MMTVAAAAAQAVPDDKADNGGTTTLISFHSQPRVSLNSEQSNSSQNKPHSQTELIPKLTKSAVLPQPPPQQEPPSLKLNSSLLFTMAQLNNQIKISNLTNPQTPRSNGNGKWKTMGEKTKRKTTKK</sequence>
<evidence type="ECO:0000313" key="3">
    <source>
        <dbReference type="Proteomes" id="UP001396334"/>
    </source>
</evidence>
<organism evidence="2 3">
    <name type="scientific">Hibiscus sabdariffa</name>
    <name type="common">roselle</name>
    <dbReference type="NCBI Taxonomy" id="183260"/>
    <lineage>
        <taxon>Eukaryota</taxon>
        <taxon>Viridiplantae</taxon>
        <taxon>Streptophyta</taxon>
        <taxon>Embryophyta</taxon>
        <taxon>Tracheophyta</taxon>
        <taxon>Spermatophyta</taxon>
        <taxon>Magnoliopsida</taxon>
        <taxon>eudicotyledons</taxon>
        <taxon>Gunneridae</taxon>
        <taxon>Pentapetalae</taxon>
        <taxon>rosids</taxon>
        <taxon>malvids</taxon>
        <taxon>Malvales</taxon>
        <taxon>Malvaceae</taxon>
        <taxon>Malvoideae</taxon>
        <taxon>Hibiscus</taxon>
    </lineage>
</organism>
<feature type="region of interest" description="Disordered" evidence="1">
    <location>
        <begin position="1"/>
        <end position="79"/>
    </location>
</feature>
<proteinExistence type="predicted"/>
<feature type="compositionally biased region" description="Low complexity" evidence="1">
    <location>
        <begin position="35"/>
        <end position="46"/>
    </location>
</feature>
<dbReference type="Proteomes" id="UP001396334">
    <property type="component" value="Unassembled WGS sequence"/>
</dbReference>
<feature type="region of interest" description="Disordered" evidence="1">
    <location>
        <begin position="95"/>
        <end position="126"/>
    </location>
</feature>
<keyword evidence="3" id="KW-1185">Reference proteome</keyword>
<dbReference type="EMBL" id="JBBPBN010000005">
    <property type="protein sequence ID" value="KAK9037112.1"/>
    <property type="molecule type" value="Genomic_DNA"/>
</dbReference>
<protein>
    <submittedName>
        <fullName evidence="2">Uncharacterized protein</fullName>
    </submittedName>
</protein>
<gene>
    <name evidence="2" type="ORF">V6N11_022034</name>
</gene>
<feature type="compositionally biased region" description="Polar residues" evidence="1">
    <location>
        <begin position="95"/>
        <end position="109"/>
    </location>
</feature>
<evidence type="ECO:0000256" key="1">
    <source>
        <dbReference type="SAM" id="MobiDB-lite"/>
    </source>
</evidence>
<feature type="compositionally biased region" description="Low complexity" evidence="1">
    <location>
        <begin position="1"/>
        <end position="12"/>
    </location>
</feature>
<feature type="compositionally biased region" description="Polar residues" evidence="1">
    <location>
        <begin position="20"/>
        <end position="34"/>
    </location>
</feature>
<accession>A0ABR2TIB1</accession>